<accession>A0ABP8ZMV6</accession>
<protein>
    <submittedName>
        <fullName evidence="1">Aspartate/glutamate racemase family protein</fullName>
    </submittedName>
</protein>
<proteinExistence type="predicted"/>
<evidence type="ECO:0000313" key="1">
    <source>
        <dbReference type="EMBL" id="GAA4760642.1"/>
    </source>
</evidence>
<name>A0ABP8ZMV6_9ACTN</name>
<keyword evidence="2" id="KW-1185">Reference proteome</keyword>
<dbReference type="Proteomes" id="UP001501147">
    <property type="component" value="Unassembled WGS sequence"/>
</dbReference>
<reference evidence="2" key="1">
    <citation type="journal article" date="2019" name="Int. J. Syst. Evol. Microbiol.">
        <title>The Global Catalogue of Microorganisms (GCM) 10K type strain sequencing project: providing services to taxonomists for standard genome sequencing and annotation.</title>
        <authorList>
            <consortium name="The Broad Institute Genomics Platform"/>
            <consortium name="The Broad Institute Genome Sequencing Center for Infectious Disease"/>
            <person name="Wu L."/>
            <person name="Ma J."/>
        </authorList>
    </citation>
    <scope>NUCLEOTIDE SEQUENCE [LARGE SCALE GENOMIC DNA]</scope>
    <source>
        <strain evidence="2">JCM 18324</strain>
    </source>
</reference>
<dbReference type="InterPro" id="IPR015942">
    <property type="entry name" value="Asp/Glu/hydantoin_racemase"/>
</dbReference>
<organism evidence="1 2">
    <name type="scientific">Streptomyces sanyensis</name>
    <dbReference type="NCBI Taxonomy" id="568869"/>
    <lineage>
        <taxon>Bacteria</taxon>
        <taxon>Bacillati</taxon>
        <taxon>Actinomycetota</taxon>
        <taxon>Actinomycetes</taxon>
        <taxon>Kitasatosporales</taxon>
        <taxon>Streptomycetaceae</taxon>
        <taxon>Streptomyces</taxon>
    </lineage>
</organism>
<gene>
    <name evidence="1" type="ORF">GCM10023329_02250</name>
</gene>
<evidence type="ECO:0000313" key="2">
    <source>
        <dbReference type="Proteomes" id="UP001501147"/>
    </source>
</evidence>
<comment type="caution">
    <text evidence="1">The sequence shown here is derived from an EMBL/GenBank/DDBJ whole genome shotgun (WGS) entry which is preliminary data.</text>
</comment>
<dbReference type="Pfam" id="PF01177">
    <property type="entry name" value="Asp_Glu_race"/>
    <property type="match status" value="1"/>
</dbReference>
<dbReference type="EMBL" id="BAABJV010000001">
    <property type="protein sequence ID" value="GAA4760642.1"/>
    <property type="molecule type" value="Genomic_DNA"/>
</dbReference>
<sequence>MERRDRTAGGPVAPDARPGAVITPAVLALLHTSPVHVPVFEALRDRHHPGTALRHLVREDLLARARNEGTGPVADEVAGAVAAAAAGGARAVLCTCSTLGAVAEAAAARAGVPVLRVDRPMAAAAARLERVAVVAALAATVGPTVALIREEAARSRTDPRLRTHLVPGAWHRFASGDREGYLDAVARAVDAVRDADAVLLAQASMADAAERARTALPVLSSPASGLRAAARAASGAAGPSSARP</sequence>